<keyword evidence="2" id="KW-1185">Reference proteome</keyword>
<organism evidence="1 2">
    <name type="scientific">Hyaloperonospora arabidopsidis (strain Emoy2)</name>
    <name type="common">Downy mildew agent</name>
    <name type="synonym">Peronospora arabidopsidis</name>
    <dbReference type="NCBI Taxonomy" id="559515"/>
    <lineage>
        <taxon>Eukaryota</taxon>
        <taxon>Sar</taxon>
        <taxon>Stramenopiles</taxon>
        <taxon>Oomycota</taxon>
        <taxon>Peronosporomycetes</taxon>
        <taxon>Peronosporales</taxon>
        <taxon>Peronosporaceae</taxon>
        <taxon>Hyaloperonospora</taxon>
    </lineage>
</organism>
<proteinExistence type="predicted"/>
<reference evidence="1" key="2">
    <citation type="submission" date="2015-06" db="UniProtKB">
        <authorList>
            <consortium name="EnsemblProtists"/>
        </authorList>
    </citation>
    <scope>IDENTIFICATION</scope>
    <source>
        <strain evidence="1">Emoy2</strain>
    </source>
</reference>
<dbReference type="InParanoid" id="M4BK24"/>
<protein>
    <submittedName>
        <fullName evidence="1">Uncharacterized protein</fullName>
    </submittedName>
</protein>
<reference evidence="2" key="1">
    <citation type="journal article" date="2010" name="Science">
        <title>Signatures of adaptation to obligate biotrophy in the Hyaloperonospora arabidopsidis genome.</title>
        <authorList>
            <person name="Baxter L."/>
            <person name="Tripathy S."/>
            <person name="Ishaque N."/>
            <person name="Boot N."/>
            <person name="Cabral A."/>
            <person name="Kemen E."/>
            <person name="Thines M."/>
            <person name="Ah-Fong A."/>
            <person name="Anderson R."/>
            <person name="Badejoko W."/>
            <person name="Bittner-Eddy P."/>
            <person name="Boore J.L."/>
            <person name="Chibucos M.C."/>
            <person name="Coates M."/>
            <person name="Dehal P."/>
            <person name="Delehaunty K."/>
            <person name="Dong S."/>
            <person name="Downton P."/>
            <person name="Dumas B."/>
            <person name="Fabro G."/>
            <person name="Fronick C."/>
            <person name="Fuerstenberg S.I."/>
            <person name="Fulton L."/>
            <person name="Gaulin E."/>
            <person name="Govers F."/>
            <person name="Hughes L."/>
            <person name="Humphray S."/>
            <person name="Jiang R.H."/>
            <person name="Judelson H."/>
            <person name="Kamoun S."/>
            <person name="Kyung K."/>
            <person name="Meijer H."/>
            <person name="Minx P."/>
            <person name="Morris P."/>
            <person name="Nelson J."/>
            <person name="Phuntumart V."/>
            <person name="Qutob D."/>
            <person name="Rehmany A."/>
            <person name="Rougon-Cardoso A."/>
            <person name="Ryden P."/>
            <person name="Torto-Alalibo T."/>
            <person name="Studholme D."/>
            <person name="Wang Y."/>
            <person name="Win J."/>
            <person name="Wood J."/>
            <person name="Clifton S.W."/>
            <person name="Rogers J."/>
            <person name="Van den Ackerveken G."/>
            <person name="Jones J.D."/>
            <person name="McDowell J.M."/>
            <person name="Beynon J."/>
            <person name="Tyler B.M."/>
        </authorList>
    </citation>
    <scope>NUCLEOTIDE SEQUENCE [LARGE SCALE GENOMIC DNA]</scope>
    <source>
        <strain evidence="2">Emoy2</strain>
    </source>
</reference>
<dbReference type="VEuPathDB" id="FungiDB:HpaG806756"/>
<evidence type="ECO:0000313" key="2">
    <source>
        <dbReference type="Proteomes" id="UP000011713"/>
    </source>
</evidence>
<dbReference type="EnsemblProtists" id="HpaT806756">
    <property type="protein sequence ID" value="HpaP806756"/>
    <property type="gene ID" value="HpaG806756"/>
</dbReference>
<sequence>MEYLWSSDVHALLYTFLLKPAIGSGKHLKARSSGILSDQKDKGIAYPYLDKATSRESGVTLGEHSK</sequence>
<dbReference type="EMBL" id="JH598343">
    <property type="status" value="NOT_ANNOTATED_CDS"/>
    <property type="molecule type" value="Genomic_DNA"/>
</dbReference>
<dbReference type="HOGENOM" id="CLU_2836707_0_0_1"/>
<dbReference type="AlphaFoldDB" id="M4BK24"/>
<dbReference type="Proteomes" id="UP000011713">
    <property type="component" value="Unassembled WGS sequence"/>
</dbReference>
<name>M4BK24_HYAAE</name>
<evidence type="ECO:0000313" key="1">
    <source>
        <dbReference type="EnsemblProtists" id="HpaP806756"/>
    </source>
</evidence>
<accession>M4BK24</accession>